<dbReference type="Proteomes" id="UP001515480">
    <property type="component" value="Unassembled WGS sequence"/>
</dbReference>
<dbReference type="PANTHER" id="PTHR12555">
    <property type="entry name" value="UBIQUITIN FUSION DEGRADATON PROTEIN 1"/>
    <property type="match status" value="1"/>
</dbReference>
<keyword evidence="4" id="KW-1185">Reference proteome</keyword>
<accession>A0AB34J1C3</accession>
<evidence type="ECO:0000313" key="4">
    <source>
        <dbReference type="Proteomes" id="UP001515480"/>
    </source>
</evidence>
<proteinExistence type="predicted"/>
<dbReference type="AlphaFoldDB" id="A0AB34J1C3"/>
<evidence type="ECO:0000259" key="2">
    <source>
        <dbReference type="PROSITE" id="PS50033"/>
    </source>
</evidence>
<dbReference type="PANTHER" id="PTHR12555:SF13">
    <property type="entry name" value="UBIQUITIN RECOGNITION FACTOR IN ER-ASSOCIATED DEGRADATION PROTEIN 1"/>
    <property type="match status" value="1"/>
</dbReference>
<feature type="region of interest" description="Disordered" evidence="1">
    <location>
        <begin position="248"/>
        <end position="287"/>
    </location>
</feature>
<dbReference type="GO" id="GO:0036503">
    <property type="term" value="P:ERAD pathway"/>
    <property type="evidence" value="ECO:0007669"/>
    <property type="project" value="TreeGrafter"/>
</dbReference>
<dbReference type="PROSITE" id="PS50033">
    <property type="entry name" value="UBX"/>
    <property type="match status" value="1"/>
</dbReference>
<dbReference type="SUPFAM" id="SSF54236">
    <property type="entry name" value="Ubiquitin-like"/>
    <property type="match status" value="1"/>
</dbReference>
<sequence length="392" mass="42101">MEEEVRVLGGFKARFRCYAASAAGRKDLDATGKVLLPHACLPALHHALGGLPATLLLRLSSGADSLYVGVAEFVEEARVASMLHALLGPAARAAPVPRLHAAGPLAVVFVPRWVRSSLLLEPLAPEVELAAVSMGRATLVRLEPRDERLAAALRREHDARRALTEVMNRFVALAVGHELPLRLGGEAHVVRVVGLRAAADVRCGAVLDDEPAAREGTSAPGEGRPAAAACLVDSDVEVEFAPSATAVATAAEEEEERRKAAEEERRAAMARDREEREEAAVRQRSEEREASARALLEGVMPRASEGLVEYVIRCPDGSRCAARLSPASPFAALFWLVDSRAAAVLPLDFRLVTTFPRKCYERPPAGEDITAGPTLHEMGLGVDKQYAFFVEV</sequence>
<feature type="compositionally biased region" description="Basic and acidic residues" evidence="1">
    <location>
        <begin position="256"/>
        <end position="287"/>
    </location>
</feature>
<gene>
    <name evidence="3" type="ORF">AB1Y20_006640</name>
</gene>
<dbReference type="InterPro" id="IPR001012">
    <property type="entry name" value="UBX_dom"/>
</dbReference>
<evidence type="ECO:0000256" key="1">
    <source>
        <dbReference type="SAM" id="MobiDB-lite"/>
    </source>
</evidence>
<dbReference type="GO" id="GO:0031593">
    <property type="term" value="F:polyubiquitin modification-dependent protein binding"/>
    <property type="evidence" value="ECO:0007669"/>
    <property type="project" value="TreeGrafter"/>
</dbReference>
<protein>
    <recommendedName>
        <fullName evidence="2">UBX domain-containing protein</fullName>
    </recommendedName>
</protein>
<dbReference type="Gene3D" id="2.40.40.50">
    <property type="entry name" value="Ubiquitin fusion degradation protein UFD1, N-terminal domain"/>
    <property type="match status" value="1"/>
</dbReference>
<dbReference type="Gene3D" id="3.10.20.90">
    <property type="entry name" value="Phosphatidylinositol 3-kinase Catalytic Subunit, Chain A, domain 1"/>
    <property type="match status" value="1"/>
</dbReference>
<dbReference type="EMBL" id="JBGBPQ010000015">
    <property type="protein sequence ID" value="KAL1510320.1"/>
    <property type="molecule type" value="Genomic_DNA"/>
</dbReference>
<comment type="caution">
    <text evidence="3">The sequence shown here is derived from an EMBL/GenBank/DDBJ whole genome shotgun (WGS) entry which is preliminary data.</text>
</comment>
<dbReference type="GO" id="GO:0006511">
    <property type="term" value="P:ubiquitin-dependent protein catabolic process"/>
    <property type="evidence" value="ECO:0007669"/>
    <property type="project" value="InterPro"/>
</dbReference>
<reference evidence="3 4" key="1">
    <citation type="journal article" date="2024" name="Science">
        <title>Giant polyketide synthase enzymes in the biosynthesis of giant marine polyether toxins.</title>
        <authorList>
            <person name="Fallon T.R."/>
            <person name="Shende V.V."/>
            <person name="Wierzbicki I.H."/>
            <person name="Pendleton A.L."/>
            <person name="Watervoot N.F."/>
            <person name="Auber R.P."/>
            <person name="Gonzalez D.J."/>
            <person name="Wisecaver J.H."/>
            <person name="Moore B.S."/>
        </authorList>
    </citation>
    <scope>NUCLEOTIDE SEQUENCE [LARGE SCALE GENOMIC DNA]</scope>
    <source>
        <strain evidence="3 4">12B1</strain>
    </source>
</reference>
<organism evidence="3 4">
    <name type="scientific">Prymnesium parvum</name>
    <name type="common">Toxic golden alga</name>
    <dbReference type="NCBI Taxonomy" id="97485"/>
    <lineage>
        <taxon>Eukaryota</taxon>
        <taxon>Haptista</taxon>
        <taxon>Haptophyta</taxon>
        <taxon>Prymnesiophyceae</taxon>
        <taxon>Prymnesiales</taxon>
        <taxon>Prymnesiaceae</taxon>
        <taxon>Prymnesium</taxon>
    </lineage>
</organism>
<dbReference type="Gene3D" id="3.10.330.10">
    <property type="match status" value="1"/>
</dbReference>
<dbReference type="InterPro" id="IPR004854">
    <property type="entry name" value="Ufd1-like"/>
</dbReference>
<dbReference type="Pfam" id="PF00789">
    <property type="entry name" value="UBX"/>
    <property type="match status" value="1"/>
</dbReference>
<evidence type="ECO:0000313" key="3">
    <source>
        <dbReference type="EMBL" id="KAL1510320.1"/>
    </source>
</evidence>
<dbReference type="GO" id="GO:0034098">
    <property type="term" value="C:VCP-NPL4-UFD1 AAA ATPase complex"/>
    <property type="evidence" value="ECO:0007669"/>
    <property type="project" value="TreeGrafter"/>
</dbReference>
<feature type="domain" description="UBX" evidence="2">
    <location>
        <begin position="303"/>
        <end position="380"/>
    </location>
</feature>
<dbReference type="InterPro" id="IPR042299">
    <property type="entry name" value="Ufd1-like_Nn"/>
</dbReference>
<name>A0AB34J1C3_PRYPA</name>
<dbReference type="InterPro" id="IPR029071">
    <property type="entry name" value="Ubiquitin-like_domsf"/>
</dbReference>